<reference evidence="1 2" key="1">
    <citation type="submission" date="2020-01" db="EMBL/GenBank/DDBJ databases">
        <authorList>
            <person name="Gupta K D."/>
        </authorList>
    </citation>
    <scope>NUCLEOTIDE SEQUENCE [LARGE SCALE GENOMIC DNA]</scope>
</reference>
<protein>
    <submittedName>
        <fullName evidence="1">Uncharacterized protein</fullName>
    </submittedName>
</protein>
<comment type="caution">
    <text evidence="1">The sequence shown here is derived from an EMBL/GenBank/DDBJ whole genome shotgun (WGS) entry which is preliminary data.</text>
</comment>
<dbReference type="Proteomes" id="UP000467700">
    <property type="component" value="Unassembled WGS sequence"/>
</dbReference>
<accession>A0A8S0W5E0</accession>
<gene>
    <name evidence="1" type="ORF">AAE3_LOCUS5526</name>
</gene>
<evidence type="ECO:0000313" key="2">
    <source>
        <dbReference type="Proteomes" id="UP000467700"/>
    </source>
</evidence>
<dbReference type="OrthoDB" id="10287078at2759"/>
<dbReference type="EMBL" id="CACVBS010000039">
    <property type="protein sequence ID" value="CAA7263264.1"/>
    <property type="molecule type" value="Genomic_DNA"/>
</dbReference>
<keyword evidence="2" id="KW-1185">Reference proteome</keyword>
<proteinExistence type="predicted"/>
<organism evidence="1 2">
    <name type="scientific">Cyclocybe aegerita</name>
    <name type="common">Black poplar mushroom</name>
    <name type="synonym">Agrocybe aegerita</name>
    <dbReference type="NCBI Taxonomy" id="1973307"/>
    <lineage>
        <taxon>Eukaryota</taxon>
        <taxon>Fungi</taxon>
        <taxon>Dikarya</taxon>
        <taxon>Basidiomycota</taxon>
        <taxon>Agaricomycotina</taxon>
        <taxon>Agaricomycetes</taxon>
        <taxon>Agaricomycetidae</taxon>
        <taxon>Agaricales</taxon>
        <taxon>Agaricineae</taxon>
        <taxon>Bolbitiaceae</taxon>
        <taxon>Cyclocybe</taxon>
    </lineage>
</organism>
<evidence type="ECO:0000313" key="1">
    <source>
        <dbReference type="EMBL" id="CAA7263264.1"/>
    </source>
</evidence>
<dbReference type="AlphaFoldDB" id="A0A8S0W5E0"/>
<sequence length="137" mass="15686">MSTTKPGLEAFIGYTVDMPYLRNFLTEPGDIETSNRLAILLVHSLFQDQLPLGSSKEDYAKPITMVPTEGVPEDDYVVLQTRRETVYSIEEVDKKFKELEIDRSKCAKFIEALNDMQDREFDKSKLQFVVEEVVGSK</sequence>
<name>A0A8S0W5E0_CYCAE</name>